<evidence type="ECO:0000313" key="5">
    <source>
        <dbReference type="Proteomes" id="UP000195402"/>
    </source>
</evidence>
<evidence type="ECO:0000256" key="2">
    <source>
        <dbReference type="ARBA" id="ARBA00022737"/>
    </source>
</evidence>
<keyword evidence="1" id="KW-0479">Metal-binding</keyword>
<dbReference type="OrthoDB" id="26525at2759"/>
<protein>
    <submittedName>
        <fullName evidence="4">EF-hand domain</fullName>
    </submittedName>
</protein>
<dbReference type="OMA" id="CKRMISD"/>
<dbReference type="GO" id="GO:0043226">
    <property type="term" value="C:organelle"/>
    <property type="evidence" value="ECO:0007669"/>
    <property type="project" value="UniProtKB-ARBA"/>
</dbReference>
<accession>A0A200QP35</accession>
<dbReference type="InterPro" id="IPR011992">
    <property type="entry name" value="EF-hand-dom_pair"/>
</dbReference>
<dbReference type="EMBL" id="MVGT01001414">
    <property type="protein sequence ID" value="OVA12185.1"/>
    <property type="molecule type" value="Genomic_DNA"/>
</dbReference>
<dbReference type="CDD" id="cd00051">
    <property type="entry name" value="EFh"/>
    <property type="match status" value="1"/>
</dbReference>
<name>A0A200QP35_MACCD</name>
<evidence type="ECO:0000313" key="4">
    <source>
        <dbReference type="EMBL" id="OVA12185.1"/>
    </source>
</evidence>
<evidence type="ECO:0000256" key="1">
    <source>
        <dbReference type="ARBA" id="ARBA00022723"/>
    </source>
</evidence>
<dbReference type="Proteomes" id="UP000195402">
    <property type="component" value="Unassembled WGS sequence"/>
</dbReference>
<dbReference type="SUPFAM" id="SSF47473">
    <property type="entry name" value="EF-hand"/>
    <property type="match status" value="1"/>
</dbReference>
<dbReference type="Pfam" id="PF13499">
    <property type="entry name" value="EF-hand_7"/>
    <property type="match status" value="1"/>
</dbReference>
<sequence>MVEDVDSDRDGFTDLNESIDLNTIDPEKHLEHVKSTFSILDAIGDEPISPQELQKVFRALGDNASIEDCKRMISDFDFNGDGLVSFEAFKLMMIRISQRNLES</sequence>
<keyword evidence="2" id="KW-0677">Repeat</keyword>
<comment type="caution">
    <text evidence="4">The sequence shown here is derived from an EMBL/GenBank/DDBJ whole genome shotgun (WGS) entry which is preliminary data.</text>
</comment>
<evidence type="ECO:0000259" key="3">
    <source>
        <dbReference type="PROSITE" id="PS50222"/>
    </source>
</evidence>
<dbReference type="PANTHER" id="PTHR10891">
    <property type="entry name" value="EF-HAND CALCIUM-BINDING DOMAIN CONTAINING PROTEIN"/>
    <property type="match status" value="1"/>
</dbReference>
<dbReference type="AlphaFoldDB" id="A0A200QP35"/>
<dbReference type="Gene3D" id="1.10.238.10">
    <property type="entry name" value="EF-hand"/>
    <property type="match status" value="1"/>
</dbReference>
<dbReference type="InterPro" id="IPR002048">
    <property type="entry name" value="EF_hand_dom"/>
</dbReference>
<dbReference type="FunFam" id="1.10.238.10:FF:000178">
    <property type="entry name" value="Calmodulin-2 A"/>
    <property type="match status" value="1"/>
</dbReference>
<dbReference type="InterPro" id="IPR039647">
    <property type="entry name" value="EF_hand_pair_protein_CML-like"/>
</dbReference>
<organism evidence="4 5">
    <name type="scientific">Macleaya cordata</name>
    <name type="common">Five-seeded plume-poppy</name>
    <name type="synonym">Bocconia cordata</name>
    <dbReference type="NCBI Taxonomy" id="56857"/>
    <lineage>
        <taxon>Eukaryota</taxon>
        <taxon>Viridiplantae</taxon>
        <taxon>Streptophyta</taxon>
        <taxon>Embryophyta</taxon>
        <taxon>Tracheophyta</taxon>
        <taxon>Spermatophyta</taxon>
        <taxon>Magnoliopsida</taxon>
        <taxon>Ranunculales</taxon>
        <taxon>Papaveraceae</taxon>
        <taxon>Papaveroideae</taxon>
        <taxon>Macleaya</taxon>
    </lineage>
</organism>
<feature type="domain" description="EF-hand" evidence="3">
    <location>
        <begin position="64"/>
        <end position="99"/>
    </location>
</feature>
<gene>
    <name evidence="4" type="ORF">BVC80_1775g28</name>
</gene>
<dbReference type="GO" id="GO:0005509">
    <property type="term" value="F:calcium ion binding"/>
    <property type="evidence" value="ECO:0007669"/>
    <property type="project" value="InterPro"/>
</dbReference>
<dbReference type="PROSITE" id="PS50222">
    <property type="entry name" value="EF_HAND_2"/>
    <property type="match status" value="1"/>
</dbReference>
<reference evidence="4 5" key="1">
    <citation type="journal article" date="2017" name="Mol. Plant">
        <title>The Genome of Medicinal Plant Macleaya cordata Provides New Insights into Benzylisoquinoline Alkaloids Metabolism.</title>
        <authorList>
            <person name="Liu X."/>
            <person name="Liu Y."/>
            <person name="Huang P."/>
            <person name="Ma Y."/>
            <person name="Qing Z."/>
            <person name="Tang Q."/>
            <person name="Cao H."/>
            <person name="Cheng P."/>
            <person name="Zheng Y."/>
            <person name="Yuan Z."/>
            <person name="Zhou Y."/>
            <person name="Liu J."/>
            <person name="Tang Z."/>
            <person name="Zhuo Y."/>
            <person name="Zhang Y."/>
            <person name="Yu L."/>
            <person name="Huang J."/>
            <person name="Yang P."/>
            <person name="Peng Q."/>
            <person name="Zhang J."/>
            <person name="Jiang W."/>
            <person name="Zhang Z."/>
            <person name="Lin K."/>
            <person name="Ro D.K."/>
            <person name="Chen X."/>
            <person name="Xiong X."/>
            <person name="Shang Y."/>
            <person name="Huang S."/>
            <person name="Zeng J."/>
        </authorList>
    </citation>
    <scope>NUCLEOTIDE SEQUENCE [LARGE SCALE GENOMIC DNA]</scope>
    <source>
        <strain evidence="5">cv. BLH2017</strain>
        <tissue evidence="4">Root</tissue>
    </source>
</reference>
<keyword evidence="5" id="KW-1185">Reference proteome</keyword>
<dbReference type="InParanoid" id="A0A200QP35"/>
<dbReference type="STRING" id="56857.A0A200QP35"/>
<proteinExistence type="predicted"/>
<dbReference type="SMART" id="SM00054">
    <property type="entry name" value="EFh"/>
    <property type="match status" value="2"/>
</dbReference>